<organism evidence="1 2">
    <name type="scientific">Aeromonas caviae</name>
    <name type="common">Aeromonas punctata</name>
    <dbReference type="NCBI Taxonomy" id="648"/>
    <lineage>
        <taxon>Bacteria</taxon>
        <taxon>Pseudomonadati</taxon>
        <taxon>Pseudomonadota</taxon>
        <taxon>Gammaproteobacteria</taxon>
        <taxon>Aeromonadales</taxon>
        <taxon>Aeromonadaceae</taxon>
        <taxon>Aeromonas</taxon>
    </lineage>
</organism>
<dbReference type="AlphaFoldDB" id="A0AAV4YL65"/>
<dbReference type="EMBL" id="BPNI01000025">
    <property type="protein sequence ID" value="GJA40846.1"/>
    <property type="molecule type" value="Genomic_DNA"/>
</dbReference>
<accession>A0AAV4YL65</accession>
<gene>
    <name evidence="1" type="ORF">KAM343_16420</name>
</gene>
<reference evidence="1" key="1">
    <citation type="submission" date="2021-07" db="EMBL/GenBank/DDBJ databases">
        <title>Draft genome sequence of carbapenem-resistant Aeromonas spp. in Japan.</title>
        <authorList>
            <person name="Maehana S."/>
            <person name="Suzuki M."/>
            <person name="Kitasato H."/>
        </authorList>
    </citation>
    <scope>NUCLEOTIDE SEQUENCE</scope>
    <source>
        <strain evidence="1">KAM343</strain>
    </source>
</reference>
<comment type="caution">
    <text evidence="1">The sequence shown here is derived from an EMBL/GenBank/DDBJ whole genome shotgun (WGS) entry which is preliminary data.</text>
</comment>
<evidence type="ECO:0008006" key="3">
    <source>
        <dbReference type="Google" id="ProtNLM"/>
    </source>
</evidence>
<proteinExistence type="predicted"/>
<protein>
    <recommendedName>
        <fullName evidence="3">Class I SAM-dependent DNA methyltransferase</fullName>
    </recommendedName>
</protein>
<evidence type="ECO:0000313" key="1">
    <source>
        <dbReference type="EMBL" id="GJA40846.1"/>
    </source>
</evidence>
<sequence length="314" mass="35587">MQLLEEENNRLFIDAYGLQDELTPEVPLSEITLTCNPHYRYGGNLTDDEREARLQSDTIAELISYAIGCMMGRYSLDREGLVYAHAGNEGFKALVEKGAYATFAADEDGILPLSTDSWFEDDVATRLEAFVCTVWGSDSLEENLQFIADSLCLSAIKPVKKGGETSRETLRRYLSTQFFKDHMKTYKKRPIYWLFSSGKEKAFECLVYLHRYNEATLPRMRTEYVTPLLGQMAGRIERLRLQQAEAGTAEAKRIGKEIDTLSKQLTELRAFDDELKHHADMRITLDLDDGVKVNYGKFGTLLSDVKAITGDKGE</sequence>
<dbReference type="Proteomes" id="UP000886939">
    <property type="component" value="Unassembled WGS sequence"/>
</dbReference>
<evidence type="ECO:0000313" key="2">
    <source>
        <dbReference type="Proteomes" id="UP000886939"/>
    </source>
</evidence>
<name>A0AAV4YL65_AERCA</name>